<name>A0ABP1D8J0_9APHY</name>
<reference evidence="3" key="1">
    <citation type="submission" date="2024-04" db="EMBL/GenBank/DDBJ databases">
        <authorList>
            <person name="Shaw F."/>
            <person name="Minotto A."/>
        </authorList>
    </citation>
    <scope>NUCLEOTIDE SEQUENCE [LARGE SCALE GENOMIC DNA]</scope>
</reference>
<dbReference type="SMART" id="SM00829">
    <property type="entry name" value="PKS_ER"/>
    <property type="match status" value="1"/>
</dbReference>
<dbReference type="InterPro" id="IPR050700">
    <property type="entry name" value="YIM1/Zinc_Alcohol_DH_Fams"/>
</dbReference>
<dbReference type="SUPFAM" id="SSF51735">
    <property type="entry name" value="NAD(P)-binding Rossmann-fold domains"/>
    <property type="match status" value="1"/>
</dbReference>
<evidence type="ECO:0000259" key="1">
    <source>
        <dbReference type="SMART" id="SM00829"/>
    </source>
</evidence>
<organism evidence="2 3">
    <name type="scientific">Somion occarium</name>
    <dbReference type="NCBI Taxonomy" id="3059160"/>
    <lineage>
        <taxon>Eukaryota</taxon>
        <taxon>Fungi</taxon>
        <taxon>Dikarya</taxon>
        <taxon>Basidiomycota</taxon>
        <taxon>Agaricomycotina</taxon>
        <taxon>Agaricomycetes</taxon>
        <taxon>Polyporales</taxon>
        <taxon>Cerrenaceae</taxon>
        <taxon>Somion</taxon>
    </lineage>
</organism>
<gene>
    <name evidence="2" type="ORF">GFSPODELE1_LOCUS4889</name>
</gene>
<dbReference type="InterPro" id="IPR036291">
    <property type="entry name" value="NAD(P)-bd_dom_sf"/>
</dbReference>
<dbReference type="PANTHER" id="PTHR11695">
    <property type="entry name" value="ALCOHOL DEHYDROGENASE RELATED"/>
    <property type="match status" value="1"/>
</dbReference>
<feature type="domain" description="Enoyl reductase (ER)" evidence="1">
    <location>
        <begin position="21"/>
        <end position="348"/>
    </location>
</feature>
<dbReference type="PANTHER" id="PTHR11695:SF294">
    <property type="entry name" value="RETICULON-4-INTERACTING PROTEIN 1, MITOCHONDRIAL"/>
    <property type="match status" value="1"/>
</dbReference>
<dbReference type="Pfam" id="PF08240">
    <property type="entry name" value="ADH_N"/>
    <property type="match status" value="1"/>
</dbReference>
<proteinExistence type="predicted"/>
<sequence>MTDNNDTFPEKQKAWLAIRRGVPSKALRLDDNVAVSSKLQEGEVLVKVQAAALNHIDYMLLGLLPNAFVGRPHVISHDFAGTVVSSRDSKIKEGEEVFGAILAPTQHKTGQGALAQYVRVPAKFVAQRPQNITPTQAAGIPLVALTAYQVLFEIAKLEPEQSLFVNGGSTAVGLAAIQVAKALGCKVTATASGKNEELVKSLGTDVFIDYTKTPANEVLQRDPPSPKFHAILDAVGNIDLHLWTHSEAYLAPDGIFVSVGPRPSGAGDLPLLVRYAWEAFLRPTWLGGVKRKWRMVQVKENQEHLEYIAKLISEGKFKFVVDSVYEFDDVPKAFEHLMTRRARGKVVIKVDPNVA</sequence>
<protein>
    <recommendedName>
        <fullName evidence="1">Enoyl reductase (ER) domain-containing protein</fullName>
    </recommendedName>
</protein>
<evidence type="ECO:0000313" key="2">
    <source>
        <dbReference type="EMBL" id="CAL1704176.1"/>
    </source>
</evidence>
<dbReference type="Proteomes" id="UP001497453">
    <property type="component" value="Chromosome 3"/>
</dbReference>
<dbReference type="SUPFAM" id="SSF50129">
    <property type="entry name" value="GroES-like"/>
    <property type="match status" value="1"/>
</dbReference>
<dbReference type="CDD" id="cd08267">
    <property type="entry name" value="MDR1"/>
    <property type="match status" value="1"/>
</dbReference>
<keyword evidence="3" id="KW-1185">Reference proteome</keyword>
<dbReference type="InterPro" id="IPR011032">
    <property type="entry name" value="GroES-like_sf"/>
</dbReference>
<evidence type="ECO:0000313" key="3">
    <source>
        <dbReference type="Proteomes" id="UP001497453"/>
    </source>
</evidence>
<dbReference type="Gene3D" id="3.40.50.720">
    <property type="entry name" value="NAD(P)-binding Rossmann-like Domain"/>
    <property type="match status" value="1"/>
</dbReference>
<accession>A0ABP1D8J0</accession>
<dbReference type="EMBL" id="OZ037946">
    <property type="protein sequence ID" value="CAL1704176.1"/>
    <property type="molecule type" value="Genomic_DNA"/>
</dbReference>
<dbReference type="Gene3D" id="3.90.180.10">
    <property type="entry name" value="Medium-chain alcohol dehydrogenases, catalytic domain"/>
    <property type="match status" value="1"/>
</dbReference>
<dbReference type="InterPro" id="IPR020843">
    <property type="entry name" value="ER"/>
</dbReference>
<dbReference type="Pfam" id="PF13602">
    <property type="entry name" value="ADH_zinc_N_2"/>
    <property type="match status" value="1"/>
</dbReference>
<dbReference type="InterPro" id="IPR013154">
    <property type="entry name" value="ADH-like_N"/>
</dbReference>